<proteinExistence type="predicted"/>
<feature type="chain" id="PRO_5043843483" evidence="2">
    <location>
        <begin position="19"/>
        <end position="227"/>
    </location>
</feature>
<feature type="signal peptide" evidence="2">
    <location>
        <begin position="1"/>
        <end position="18"/>
    </location>
</feature>
<keyword evidence="1" id="KW-1133">Transmembrane helix</keyword>
<keyword evidence="1" id="KW-0812">Transmembrane</keyword>
<comment type="caution">
    <text evidence="3">The sequence shown here is derived from an EMBL/GenBank/DDBJ whole genome shotgun (WGS) entry which is preliminary data.</text>
</comment>
<keyword evidence="4" id="KW-1185">Reference proteome</keyword>
<protein>
    <submittedName>
        <fullName evidence="3">Uncharacterized protein</fullName>
    </submittedName>
</protein>
<sequence>MLSLYIICLCCFLIGVQAQPPRPQIPEDFNATLGPAVFFSPILKGLDLEVFVHYNSTDPDDYPLTISDSDSLLKIPLYQIYYNLKTDYLYFVTKGSCKKIPAEDVNVAALVILPSFLSFAFVVGFNFAQNSVFVKTYEKCPYSNTTSCDLWTFQDSRLLSHMYKDDPTFYAYITRNGTPIAMGPQQDNSTLMLLFETFHKGIQNPNKFLPPNPDQCKIEFSENLMFT</sequence>
<evidence type="ECO:0000313" key="3">
    <source>
        <dbReference type="EMBL" id="KAI6657753.1"/>
    </source>
</evidence>
<reference evidence="3 4" key="1">
    <citation type="journal article" date="2023" name="BMC Biol.">
        <title>The compact genome of the sponge Oopsacas minuta (Hexactinellida) is lacking key metazoan core genes.</title>
        <authorList>
            <person name="Santini S."/>
            <person name="Schenkelaars Q."/>
            <person name="Jourda C."/>
            <person name="Duchesne M."/>
            <person name="Belahbib H."/>
            <person name="Rocher C."/>
            <person name="Selva M."/>
            <person name="Riesgo A."/>
            <person name="Vervoort M."/>
            <person name="Leys S.P."/>
            <person name="Kodjabachian L."/>
            <person name="Le Bivic A."/>
            <person name="Borchiellini C."/>
            <person name="Claverie J.M."/>
            <person name="Renard E."/>
        </authorList>
    </citation>
    <scope>NUCLEOTIDE SEQUENCE [LARGE SCALE GENOMIC DNA]</scope>
    <source>
        <strain evidence="3">SPO-2</strain>
    </source>
</reference>
<keyword evidence="1" id="KW-0472">Membrane</keyword>
<gene>
    <name evidence="3" type="ORF">LOD99_497</name>
</gene>
<name>A0AAV7K9D0_9METZ</name>
<evidence type="ECO:0000256" key="1">
    <source>
        <dbReference type="SAM" id="Phobius"/>
    </source>
</evidence>
<dbReference type="EMBL" id="JAKMXF010000111">
    <property type="protein sequence ID" value="KAI6657753.1"/>
    <property type="molecule type" value="Genomic_DNA"/>
</dbReference>
<feature type="transmembrane region" description="Helical" evidence="1">
    <location>
        <begin position="107"/>
        <end position="128"/>
    </location>
</feature>
<keyword evidence="2" id="KW-0732">Signal</keyword>
<organism evidence="3 4">
    <name type="scientific">Oopsacas minuta</name>
    <dbReference type="NCBI Taxonomy" id="111878"/>
    <lineage>
        <taxon>Eukaryota</taxon>
        <taxon>Metazoa</taxon>
        <taxon>Porifera</taxon>
        <taxon>Hexactinellida</taxon>
        <taxon>Hexasterophora</taxon>
        <taxon>Lyssacinosida</taxon>
        <taxon>Leucopsacidae</taxon>
        <taxon>Oopsacas</taxon>
    </lineage>
</organism>
<accession>A0AAV7K9D0</accession>
<evidence type="ECO:0000256" key="2">
    <source>
        <dbReference type="SAM" id="SignalP"/>
    </source>
</evidence>
<dbReference type="Proteomes" id="UP001165289">
    <property type="component" value="Unassembled WGS sequence"/>
</dbReference>
<dbReference type="AlphaFoldDB" id="A0AAV7K9D0"/>
<evidence type="ECO:0000313" key="4">
    <source>
        <dbReference type="Proteomes" id="UP001165289"/>
    </source>
</evidence>